<name>A0AA39P480_9AGAR</name>
<dbReference type="EMBL" id="JAUEPR010000017">
    <property type="protein sequence ID" value="KAK0477271.1"/>
    <property type="molecule type" value="Genomic_DNA"/>
</dbReference>
<protein>
    <submittedName>
        <fullName evidence="1">Uncharacterized protein</fullName>
    </submittedName>
</protein>
<gene>
    <name evidence="1" type="ORF">IW261DRAFT_1420989</name>
</gene>
<evidence type="ECO:0000313" key="2">
    <source>
        <dbReference type="Proteomes" id="UP001175227"/>
    </source>
</evidence>
<comment type="caution">
    <text evidence="1">The sequence shown here is derived from an EMBL/GenBank/DDBJ whole genome shotgun (WGS) entry which is preliminary data.</text>
</comment>
<evidence type="ECO:0000313" key="1">
    <source>
        <dbReference type="EMBL" id="KAK0477271.1"/>
    </source>
</evidence>
<proteinExistence type="predicted"/>
<keyword evidence="2" id="KW-1185">Reference proteome</keyword>
<accession>A0AA39P480</accession>
<dbReference type="AlphaFoldDB" id="A0AA39P480"/>
<sequence>MSVAMSSQSNLPGQGMSTSQGLETLRHAIVTQDKLLFLLLGTEHMVTLPCRLNDPMECFPSNPLPYLECIMQSVVSYSIPCDHTKSHFPRQHLSFISIYLSETLAILVSVAASAPAHTTTSQGKAVAAYHHKMYTFKLQMSPLQKAVNSKTCLKQLDPTLHKQLQYVVAVKMAMVISHLQPKGGSHLATKGGCKGKGIVKFVYYKVATFSGMTFGPSSHFMSLVNGNVRTFQLSLSLVFLNDMQLPLIRVVSLPMPPSVNSGGGHVMLSMPPPEANHWLCEVQHTGRVAVSLGPLQEELQQPCMQTDPWDLLYPAFFSPPWPLNTWGSNGSESYTYRPKSRKLAPTSRNSWMGLPYILMARLNDGRNNEEGEEGEEGGAVEVAEIVATWEGCSGFFRNLPAPLIYVVTVKEKALILLYIVGWPWCLDALGNYVWVLVSAAGIVFQEEDKKGIHLVACKEKVDLDLSYWPSKVLEYVPPILRNQKAGKYKVLYLDGMTQTIPRTWFHCLGEGEFGTCKCSHMVGVLVPSLLSQPLSTTRYVRRKYVEERGWGKKVTVKVLEMQANSLGFVAEPFLPLPSEEPPPSSLVPLIGDVDIKNESILVGLSDRSGENMFQTGTHEWCYSEVAEMEKNASGRETSLLSMWFYTL</sequence>
<dbReference type="Proteomes" id="UP001175227">
    <property type="component" value="Unassembled WGS sequence"/>
</dbReference>
<organism evidence="1 2">
    <name type="scientific">Armillaria novae-zelandiae</name>
    <dbReference type="NCBI Taxonomy" id="153914"/>
    <lineage>
        <taxon>Eukaryota</taxon>
        <taxon>Fungi</taxon>
        <taxon>Dikarya</taxon>
        <taxon>Basidiomycota</taxon>
        <taxon>Agaricomycotina</taxon>
        <taxon>Agaricomycetes</taxon>
        <taxon>Agaricomycetidae</taxon>
        <taxon>Agaricales</taxon>
        <taxon>Marasmiineae</taxon>
        <taxon>Physalacriaceae</taxon>
        <taxon>Armillaria</taxon>
    </lineage>
</organism>
<reference evidence="1" key="1">
    <citation type="submission" date="2023-06" db="EMBL/GenBank/DDBJ databases">
        <authorList>
            <consortium name="Lawrence Berkeley National Laboratory"/>
            <person name="Ahrendt S."/>
            <person name="Sahu N."/>
            <person name="Indic B."/>
            <person name="Wong-Bajracharya J."/>
            <person name="Merenyi Z."/>
            <person name="Ke H.-M."/>
            <person name="Monk M."/>
            <person name="Kocsube S."/>
            <person name="Drula E."/>
            <person name="Lipzen A."/>
            <person name="Balint B."/>
            <person name="Henrissat B."/>
            <person name="Andreopoulos B."/>
            <person name="Martin F.M."/>
            <person name="Harder C.B."/>
            <person name="Rigling D."/>
            <person name="Ford K.L."/>
            <person name="Foster G.D."/>
            <person name="Pangilinan J."/>
            <person name="Papanicolaou A."/>
            <person name="Barry K."/>
            <person name="LaButti K."/>
            <person name="Viragh M."/>
            <person name="Koriabine M."/>
            <person name="Yan M."/>
            <person name="Riley R."/>
            <person name="Champramary S."/>
            <person name="Plett K.L."/>
            <person name="Tsai I.J."/>
            <person name="Slot J."/>
            <person name="Sipos G."/>
            <person name="Plett J."/>
            <person name="Nagy L.G."/>
            <person name="Grigoriev I.V."/>
        </authorList>
    </citation>
    <scope>NUCLEOTIDE SEQUENCE</scope>
    <source>
        <strain evidence="1">ICMP 16352</strain>
    </source>
</reference>